<reference evidence="4" key="1">
    <citation type="submission" date="2025-08" db="UniProtKB">
        <authorList>
            <consortium name="RefSeq"/>
        </authorList>
    </citation>
    <scope>IDENTIFICATION</scope>
    <source>
        <tissue evidence="4">Whole Larva</tissue>
    </source>
</reference>
<dbReference type="Proteomes" id="UP000695000">
    <property type="component" value="Unplaced"/>
</dbReference>
<dbReference type="RefSeq" id="XP_017768470.1">
    <property type="nucleotide sequence ID" value="XM_017912981.1"/>
</dbReference>
<organism evidence="3 4">
    <name type="scientific">Nicrophorus vespilloides</name>
    <name type="common">Boreal carrion beetle</name>
    <dbReference type="NCBI Taxonomy" id="110193"/>
    <lineage>
        <taxon>Eukaryota</taxon>
        <taxon>Metazoa</taxon>
        <taxon>Ecdysozoa</taxon>
        <taxon>Arthropoda</taxon>
        <taxon>Hexapoda</taxon>
        <taxon>Insecta</taxon>
        <taxon>Pterygota</taxon>
        <taxon>Neoptera</taxon>
        <taxon>Endopterygota</taxon>
        <taxon>Coleoptera</taxon>
        <taxon>Polyphaga</taxon>
        <taxon>Staphyliniformia</taxon>
        <taxon>Silphidae</taxon>
        <taxon>Nicrophorinae</taxon>
        <taxon>Nicrophorus</taxon>
    </lineage>
</organism>
<accession>A0ABM1M1M0</accession>
<evidence type="ECO:0000256" key="1">
    <source>
        <dbReference type="PROSITE-ProRule" id="PRU00497"/>
    </source>
</evidence>
<keyword evidence="1" id="KW-0193">Cuticle</keyword>
<dbReference type="PANTHER" id="PTHR10380">
    <property type="entry name" value="CUTICLE PROTEIN"/>
    <property type="match status" value="1"/>
</dbReference>
<keyword evidence="3" id="KW-1185">Reference proteome</keyword>
<evidence type="ECO:0000313" key="4">
    <source>
        <dbReference type="RefSeq" id="XP_017768470.1"/>
    </source>
</evidence>
<feature type="chain" id="PRO_5045114320" evidence="2">
    <location>
        <begin position="17"/>
        <end position="212"/>
    </location>
</feature>
<dbReference type="GeneID" id="108556744"/>
<dbReference type="InterPro" id="IPR050468">
    <property type="entry name" value="Cuticle_Struct_Prot"/>
</dbReference>
<protein>
    <submittedName>
        <fullName evidence="4">Cuticle protein 19.8</fullName>
    </submittedName>
</protein>
<dbReference type="Pfam" id="PF00379">
    <property type="entry name" value="Chitin_bind_4"/>
    <property type="match status" value="1"/>
</dbReference>
<evidence type="ECO:0000256" key="2">
    <source>
        <dbReference type="SAM" id="SignalP"/>
    </source>
</evidence>
<gene>
    <name evidence="4" type="primary">LOC108556744</name>
</gene>
<sequence length="212" mass="23145">MKTTLIFLAFFGVAFCDVIHILEEPTTPAPPPKPYAFGYAAGRFPGHIDRTHTEISDGHTIQGAYSYVDPSHKIRTVEYIADKNGFHPTLINPVPSDLPKDSAAVSAAKEKHLQQFNTIAANHQAGYIAIPRDSAAVAHAKEAHLNRYNAIAEAHRVVPGQVIVPLNTAAVQRASDKHHNLFVQIAADHARIAAEREAEKLAEEATAQPIHY</sequence>
<dbReference type="InterPro" id="IPR000618">
    <property type="entry name" value="Insect_cuticle"/>
</dbReference>
<evidence type="ECO:0000313" key="3">
    <source>
        <dbReference type="Proteomes" id="UP000695000"/>
    </source>
</evidence>
<dbReference type="PROSITE" id="PS51155">
    <property type="entry name" value="CHIT_BIND_RR_2"/>
    <property type="match status" value="1"/>
</dbReference>
<feature type="signal peptide" evidence="2">
    <location>
        <begin position="1"/>
        <end position="16"/>
    </location>
</feature>
<name>A0ABM1M1M0_NICVS</name>
<proteinExistence type="predicted"/>
<keyword evidence="2" id="KW-0732">Signal</keyword>